<evidence type="ECO:0000256" key="2">
    <source>
        <dbReference type="SAM" id="SignalP"/>
    </source>
</evidence>
<name>A0A131YRW0_RHIAP</name>
<evidence type="ECO:0008006" key="4">
    <source>
        <dbReference type="Google" id="ProtNLM"/>
    </source>
</evidence>
<feature type="chain" id="PRO_5007285927" description="Secreted protein" evidence="2">
    <location>
        <begin position="17"/>
        <end position="102"/>
    </location>
</feature>
<dbReference type="AlphaFoldDB" id="A0A131YRW0"/>
<sequence length="102" mass="11399">MRTFSVFVVIVGVVFAFILSTNEKLGPSVALAVPIPEPNPGFGLSKPRRQSSSPKKPGHKRPRHHQAHHPHPRNMSNADMKRLAAQLQNPQHHQSRTAFRTT</sequence>
<reference evidence="3" key="1">
    <citation type="journal article" date="2016" name="Ticks Tick Borne Dis.">
        <title>De novo assembly and annotation of the salivary gland transcriptome of Rhipicephalus appendiculatus male and female ticks during blood feeding.</title>
        <authorList>
            <person name="de Castro M.H."/>
            <person name="de Klerk D."/>
            <person name="Pienaar R."/>
            <person name="Latif A.A."/>
            <person name="Rees D.J."/>
            <person name="Mans B.J."/>
        </authorList>
    </citation>
    <scope>NUCLEOTIDE SEQUENCE</scope>
    <source>
        <tissue evidence="3">Salivary glands</tissue>
    </source>
</reference>
<feature type="compositionally biased region" description="Basic residues" evidence="1">
    <location>
        <begin position="56"/>
        <end position="72"/>
    </location>
</feature>
<proteinExistence type="predicted"/>
<keyword evidence="2" id="KW-0732">Signal</keyword>
<evidence type="ECO:0000256" key="1">
    <source>
        <dbReference type="SAM" id="MobiDB-lite"/>
    </source>
</evidence>
<feature type="region of interest" description="Disordered" evidence="1">
    <location>
        <begin position="34"/>
        <end position="102"/>
    </location>
</feature>
<organism evidence="3">
    <name type="scientific">Rhipicephalus appendiculatus</name>
    <name type="common">Brown ear tick</name>
    <dbReference type="NCBI Taxonomy" id="34631"/>
    <lineage>
        <taxon>Eukaryota</taxon>
        <taxon>Metazoa</taxon>
        <taxon>Ecdysozoa</taxon>
        <taxon>Arthropoda</taxon>
        <taxon>Chelicerata</taxon>
        <taxon>Arachnida</taxon>
        <taxon>Acari</taxon>
        <taxon>Parasitiformes</taxon>
        <taxon>Ixodida</taxon>
        <taxon>Ixodoidea</taxon>
        <taxon>Ixodidae</taxon>
        <taxon>Rhipicephalinae</taxon>
        <taxon>Rhipicephalus</taxon>
        <taxon>Rhipicephalus</taxon>
    </lineage>
</organism>
<accession>A0A131YRW0</accession>
<protein>
    <recommendedName>
        <fullName evidence="4">Secreted protein</fullName>
    </recommendedName>
</protein>
<dbReference type="EMBL" id="GEDV01006558">
    <property type="protein sequence ID" value="JAP81999.1"/>
    <property type="molecule type" value="Transcribed_RNA"/>
</dbReference>
<feature type="compositionally biased region" description="Polar residues" evidence="1">
    <location>
        <begin position="86"/>
        <end position="102"/>
    </location>
</feature>
<feature type="signal peptide" evidence="2">
    <location>
        <begin position="1"/>
        <end position="16"/>
    </location>
</feature>
<evidence type="ECO:0000313" key="3">
    <source>
        <dbReference type="EMBL" id="JAP81999.1"/>
    </source>
</evidence>